<comment type="caution">
    <text evidence="1">The sequence shown here is derived from an EMBL/GenBank/DDBJ whole genome shotgun (WGS) entry which is preliminary data.</text>
</comment>
<accession>A0A0G0H299</accession>
<gene>
    <name evidence="1" type="ORF">US54_C0074G0003</name>
</gene>
<dbReference type="Proteomes" id="UP000034471">
    <property type="component" value="Unassembled WGS sequence"/>
</dbReference>
<proteinExistence type="predicted"/>
<evidence type="ECO:0000313" key="2">
    <source>
        <dbReference type="Proteomes" id="UP000034471"/>
    </source>
</evidence>
<dbReference type="EMBL" id="LBTJ01000074">
    <property type="protein sequence ID" value="KKQ36277.1"/>
    <property type="molecule type" value="Genomic_DNA"/>
</dbReference>
<organism evidence="1 2">
    <name type="scientific">Candidatus Roizmanbacteria bacterium GW2011_GWA2_37_7</name>
    <dbReference type="NCBI Taxonomy" id="1618481"/>
    <lineage>
        <taxon>Bacteria</taxon>
        <taxon>Candidatus Roizmaniibacteriota</taxon>
    </lineage>
</organism>
<protein>
    <submittedName>
        <fullName evidence="1">Uncharacterized protein</fullName>
    </submittedName>
</protein>
<dbReference type="STRING" id="1618481.US54_C0074G0003"/>
<reference evidence="1 2" key="1">
    <citation type="journal article" date="2015" name="Nature">
        <title>rRNA introns, odd ribosomes, and small enigmatic genomes across a large radiation of phyla.</title>
        <authorList>
            <person name="Brown C.T."/>
            <person name="Hug L.A."/>
            <person name="Thomas B.C."/>
            <person name="Sharon I."/>
            <person name="Castelle C.J."/>
            <person name="Singh A."/>
            <person name="Wilkins M.J."/>
            <person name="Williams K.H."/>
            <person name="Banfield J.F."/>
        </authorList>
    </citation>
    <scope>NUCLEOTIDE SEQUENCE [LARGE SCALE GENOMIC DNA]</scope>
</reference>
<sequence length="355" mass="40991">MLSIQKQEYGFIGDFGEDGVSVYGLPPQFEKEKAQELANLASNHDPIMPNLIPKRRARLKTLTEIAYFADTVDMIAPWPFQFCRTWLTDYSRERPFSVFFGNDQMTVDEALNIVMNGNGFQPSDDTRFLWELVHAGGSDSKLNKVPWVQAFHKDHVMLGILFLSILGSNIMELGELSDQEIEEKAKILYTIMQTPKIMHEPLPDFEDAVKRDVAHGERKIPLSSLDVMYFLRARGLRQIIEKKKQESNDPKRQGALDQEYDIRTYLFVEEFAEIARTLVKKRKPYTSDDQKKFDELVSSVTKMLIKKYQVTDEEFDEYRRLLRSGEPAPSQPYVNESVPTRPLRILPESADIRVG</sequence>
<dbReference type="AlphaFoldDB" id="A0A0G0H299"/>
<name>A0A0G0H299_9BACT</name>
<evidence type="ECO:0000313" key="1">
    <source>
        <dbReference type="EMBL" id="KKQ36277.1"/>
    </source>
</evidence>